<protein>
    <recommendedName>
        <fullName evidence="1">KNTC1 first ARM-repeats domain-containing protein</fullName>
    </recommendedName>
</protein>
<sequence>MTLYCCIDNINLFIRCLCCKVLHQQGWTVHYNFFGHGLSISDIAPLPPGNNNNNNNEEQDILVCSTSQCIYLYQLPSLHLLYSLNVETPILAKGWGPEYVLYYAEVVKKDVDNNNDNIIAIKTLSQLQPLQKLTVLLSKEIFTEAFQLAEKYGLDRQVVLVKKAELLNQRLCAATSNDQMNELFQNLIKLLDDVTDIIIISDQILSSNYQSLNITQKLLLYIKNRLISNDDYSLKQKVYTVLNKMATYQLINIQYRYFIFD</sequence>
<dbReference type="GO" id="GO:0000070">
    <property type="term" value="P:mitotic sister chromatid segregation"/>
    <property type="evidence" value="ECO:0007669"/>
    <property type="project" value="TreeGrafter"/>
</dbReference>
<dbReference type="EnsemblMetazoa" id="XM_020002111.1">
    <property type="protein sequence ID" value="XP_019857670.1"/>
    <property type="gene ID" value="LOC109585967"/>
</dbReference>
<name>A0AAN0JLG9_AMPQE</name>
<dbReference type="InterPro" id="IPR055403">
    <property type="entry name" value="ARM_KNTC1_1st"/>
</dbReference>
<dbReference type="GO" id="GO:1990423">
    <property type="term" value="C:RZZ complex"/>
    <property type="evidence" value="ECO:0007669"/>
    <property type="project" value="TreeGrafter"/>
</dbReference>
<proteinExistence type="predicted"/>
<dbReference type="Pfam" id="PF24520">
    <property type="entry name" value="ARM_KNTC1_1st"/>
    <property type="match status" value="1"/>
</dbReference>
<reference evidence="2" key="2">
    <citation type="submission" date="2024-06" db="UniProtKB">
        <authorList>
            <consortium name="EnsemblMetazoa"/>
        </authorList>
    </citation>
    <scope>IDENTIFICATION</scope>
</reference>
<reference evidence="3" key="1">
    <citation type="journal article" date="2010" name="Nature">
        <title>The Amphimedon queenslandica genome and the evolution of animal complexity.</title>
        <authorList>
            <person name="Srivastava M."/>
            <person name="Simakov O."/>
            <person name="Chapman J."/>
            <person name="Fahey B."/>
            <person name="Gauthier M.E."/>
            <person name="Mitros T."/>
            <person name="Richards G.S."/>
            <person name="Conaco C."/>
            <person name="Dacre M."/>
            <person name="Hellsten U."/>
            <person name="Larroux C."/>
            <person name="Putnam N.H."/>
            <person name="Stanke M."/>
            <person name="Adamska M."/>
            <person name="Darling A."/>
            <person name="Degnan S.M."/>
            <person name="Oakley T.H."/>
            <person name="Plachetzki D.C."/>
            <person name="Zhai Y."/>
            <person name="Adamski M."/>
            <person name="Calcino A."/>
            <person name="Cummins S.F."/>
            <person name="Goodstein D.M."/>
            <person name="Harris C."/>
            <person name="Jackson D.J."/>
            <person name="Leys S.P."/>
            <person name="Shu S."/>
            <person name="Woodcroft B.J."/>
            <person name="Vervoort M."/>
            <person name="Kosik K.S."/>
            <person name="Manning G."/>
            <person name="Degnan B.M."/>
            <person name="Rokhsar D.S."/>
        </authorList>
    </citation>
    <scope>NUCLEOTIDE SEQUENCE [LARGE SCALE GENOMIC DNA]</scope>
</reference>
<dbReference type="GO" id="GO:0007094">
    <property type="term" value="P:mitotic spindle assembly checkpoint signaling"/>
    <property type="evidence" value="ECO:0007669"/>
    <property type="project" value="TreeGrafter"/>
</dbReference>
<keyword evidence="3" id="KW-1185">Reference proteome</keyword>
<evidence type="ECO:0000313" key="2">
    <source>
        <dbReference type="EnsemblMetazoa" id="XP_019857670.1"/>
    </source>
</evidence>
<dbReference type="GO" id="GO:0031267">
    <property type="term" value="F:small GTPase binding"/>
    <property type="evidence" value="ECO:0007669"/>
    <property type="project" value="TreeGrafter"/>
</dbReference>
<dbReference type="GO" id="GO:0005828">
    <property type="term" value="C:kinetochore microtubule"/>
    <property type="evidence" value="ECO:0007669"/>
    <property type="project" value="TreeGrafter"/>
</dbReference>
<dbReference type="GeneID" id="109585967"/>
<evidence type="ECO:0000259" key="1">
    <source>
        <dbReference type="Pfam" id="PF24520"/>
    </source>
</evidence>
<accession>A0AAN0JLG9</accession>
<dbReference type="SUPFAM" id="SSF50978">
    <property type="entry name" value="WD40 repeat-like"/>
    <property type="match status" value="1"/>
</dbReference>
<dbReference type="GO" id="GO:0005737">
    <property type="term" value="C:cytoplasm"/>
    <property type="evidence" value="ECO:0007669"/>
    <property type="project" value="TreeGrafter"/>
</dbReference>
<dbReference type="GO" id="GO:1903394">
    <property type="term" value="P:protein localization to kinetochore involved in kinetochore assembly"/>
    <property type="evidence" value="ECO:0007669"/>
    <property type="project" value="TreeGrafter"/>
</dbReference>
<dbReference type="InterPro" id="IPR052802">
    <property type="entry name" value="KNTC1"/>
</dbReference>
<dbReference type="Proteomes" id="UP000007879">
    <property type="component" value="Unassembled WGS sequence"/>
</dbReference>
<dbReference type="KEGG" id="aqu:109585967"/>
<dbReference type="PANTHER" id="PTHR15688">
    <property type="entry name" value="KINETOCHORE-ASSOCIATED PROTEIN 1"/>
    <property type="match status" value="1"/>
</dbReference>
<organism evidence="2 3">
    <name type="scientific">Amphimedon queenslandica</name>
    <name type="common">Sponge</name>
    <dbReference type="NCBI Taxonomy" id="400682"/>
    <lineage>
        <taxon>Eukaryota</taxon>
        <taxon>Metazoa</taxon>
        <taxon>Porifera</taxon>
        <taxon>Demospongiae</taxon>
        <taxon>Heteroscleromorpha</taxon>
        <taxon>Haplosclerida</taxon>
        <taxon>Niphatidae</taxon>
        <taxon>Amphimedon</taxon>
    </lineage>
</organism>
<feature type="domain" description="KNTC1 first ARM-repeats" evidence="1">
    <location>
        <begin position="136"/>
        <end position="254"/>
    </location>
</feature>
<dbReference type="InterPro" id="IPR036322">
    <property type="entry name" value="WD40_repeat_dom_sf"/>
</dbReference>
<dbReference type="RefSeq" id="XP_019857670.1">
    <property type="nucleotide sequence ID" value="XM_020002111.1"/>
</dbReference>
<dbReference type="PANTHER" id="PTHR15688:SF1">
    <property type="entry name" value="KINETOCHORE-ASSOCIATED PROTEIN 1"/>
    <property type="match status" value="1"/>
</dbReference>
<evidence type="ECO:0000313" key="3">
    <source>
        <dbReference type="Proteomes" id="UP000007879"/>
    </source>
</evidence>
<dbReference type="AlphaFoldDB" id="A0AAN0JLG9"/>